<dbReference type="SUPFAM" id="SSF56059">
    <property type="entry name" value="Glutathione synthetase ATP-binding domain-like"/>
    <property type="match status" value="1"/>
</dbReference>
<evidence type="ECO:0000256" key="4">
    <source>
        <dbReference type="ARBA" id="ARBA00022598"/>
    </source>
</evidence>
<dbReference type="InterPro" id="IPR034733">
    <property type="entry name" value="AcCoA_carboxyl_beta"/>
</dbReference>
<comment type="catalytic activity">
    <reaction evidence="12">
        <text>hydrogencarbonate + acetyl-CoA + ATP = malonyl-CoA + ADP + phosphate + H(+)</text>
        <dbReference type="Rhea" id="RHEA:11308"/>
        <dbReference type="ChEBI" id="CHEBI:15378"/>
        <dbReference type="ChEBI" id="CHEBI:17544"/>
        <dbReference type="ChEBI" id="CHEBI:30616"/>
        <dbReference type="ChEBI" id="CHEBI:43474"/>
        <dbReference type="ChEBI" id="CHEBI:57288"/>
        <dbReference type="ChEBI" id="CHEBI:57384"/>
        <dbReference type="ChEBI" id="CHEBI:456216"/>
        <dbReference type="EC" id="6.4.1.2"/>
    </reaction>
</comment>
<keyword evidence="5 14" id="KW-0547">Nucleotide-binding</keyword>
<dbReference type="PROSITE" id="PS50975">
    <property type="entry name" value="ATP_GRASP"/>
    <property type="match status" value="1"/>
</dbReference>
<reference evidence="20" key="1">
    <citation type="submission" date="2020-06" db="EMBL/GenBank/DDBJ databases">
        <authorList>
            <consortium name="Plant Systems Biology data submission"/>
        </authorList>
    </citation>
    <scope>NUCLEOTIDE SEQUENCE</scope>
    <source>
        <strain evidence="20">D6</strain>
    </source>
</reference>
<feature type="domain" description="CoA carboxyltransferase N-terminal" evidence="18">
    <location>
        <begin position="1541"/>
        <end position="1901"/>
    </location>
</feature>
<keyword evidence="4" id="KW-0436">Ligase</keyword>
<keyword evidence="6" id="KW-0276">Fatty acid metabolism</keyword>
<dbReference type="InterPro" id="IPR005481">
    <property type="entry name" value="BC-like_N"/>
</dbReference>
<comment type="pathway">
    <text evidence="2">Lipid metabolism; malonyl-CoA biosynthesis; malonyl-CoA from acetyl-CoA: step 1/1.</text>
</comment>
<dbReference type="Gene3D" id="2.40.460.10">
    <property type="entry name" value="Biotin dependent carboxylase carboxyltransferase"/>
    <property type="match status" value="1"/>
</dbReference>
<evidence type="ECO:0000256" key="9">
    <source>
        <dbReference type="ARBA" id="ARBA00023160"/>
    </source>
</evidence>
<comment type="cofactor">
    <cofactor evidence="1">
        <name>biotin</name>
        <dbReference type="ChEBI" id="CHEBI:57586"/>
    </cofactor>
</comment>
<dbReference type="Pfam" id="PF02785">
    <property type="entry name" value="Biotin_carb_C"/>
    <property type="match status" value="1"/>
</dbReference>
<dbReference type="InterPro" id="IPR011764">
    <property type="entry name" value="Biotin_carboxylation_dom"/>
</dbReference>
<evidence type="ECO:0000259" key="16">
    <source>
        <dbReference type="PROSITE" id="PS50975"/>
    </source>
</evidence>
<evidence type="ECO:0000313" key="20">
    <source>
        <dbReference type="EMBL" id="CAB9525754.1"/>
    </source>
</evidence>
<evidence type="ECO:0000256" key="2">
    <source>
        <dbReference type="ARBA" id="ARBA00004956"/>
    </source>
</evidence>
<dbReference type="InterPro" id="IPR049076">
    <property type="entry name" value="ACCA"/>
</dbReference>
<dbReference type="PROSITE" id="PS50980">
    <property type="entry name" value="COA_CT_NTER"/>
    <property type="match status" value="1"/>
</dbReference>
<dbReference type="Gene3D" id="3.90.1770.10">
    <property type="entry name" value="PreATP-grasp domain"/>
    <property type="match status" value="1"/>
</dbReference>
<evidence type="ECO:0000256" key="8">
    <source>
        <dbReference type="ARBA" id="ARBA00023098"/>
    </source>
</evidence>
<dbReference type="Pfam" id="PF02786">
    <property type="entry name" value="CPSase_L_D2"/>
    <property type="match status" value="1"/>
</dbReference>
<keyword evidence="21" id="KW-1185">Reference proteome</keyword>
<keyword evidence="9" id="KW-0275">Fatty acid biosynthesis</keyword>
<accession>A0A9N8EUH9</accession>
<dbReference type="InterPro" id="IPR016185">
    <property type="entry name" value="PreATP-grasp_dom_sf"/>
</dbReference>
<dbReference type="SUPFAM" id="SSF51230">
    <property type="entry name" value="Single hybrid motif"/>
    <property type="match status" value="1"/>
</dbReference>
<evidence type="ECO:0000259" key="15">
    <source>
        <dbReference type="PROSITE" id="PS50968"/>
    </source>
</evidence>
<dbReference type="InterPro" id="IPR001882">
    <property type="entry name" value="Biotin_BS"/>
</dbReference>
<feature type="domain" description="Biotin carboxylation" evidence="17">
    <location>
        <begin position="35"/>
        <end position="539"/>
    </location>
</feature>
<dbReference type="GO" id="GO:0005524">
    <property type="term" value="F:ATP binding"/>
    <property type="evidence" value="ECO:0007669"/>
    <property type="project" value="UniProtKB-UniRule"/>
</dbReference>
<evidence type="ECO:0000256" key="11">
    <source>
        <dbReference type="ARBA" id="ARBA00023268"/>
    </source>
</evidence>
<dbReference type="FunFam" id="3.90.226.10:FF:000010">
    <property type="entry name" value="acetyl-CoA carboxylase isoform X2"/>
    <property type="match status" value="1"/>
</dbReference>
<dbReference type="Proteomes" id="UP001153069">
    <property type="component" value="Unassembled WGS sequence"/>
</dbReference>
<dbReference type="Gene3D" id="3.40.50.20">
    <property type="match status" value="1"/>
</dbReference>
<evidence type="ECO:0000256" key="1">
    <source>
        <dbReference type="ARBA" id="ARBA00001953"/>
    </source>
</evidence>
<dbReference type="GO" id="GO:0003989">
    <property type="term" value="F:acetyl-CoA carboxylase activity"/>
    <property type="evidence" value="ECO:0007669"/>
    <property type="project" value="UniProtKB-EC"/>
</dbReference>
<dbReference type="GO" id="GO:0046872">
    <property type="term" value="F:metal ion binding"/>
    <property type="evidence" value="ECO:0007669"/>
    <property type="project" value="InterPro"/>
</dbReference>
<evidence type="ECO:0000256" key="5">
    <source>
        <dbReference type="ARBA" id="ARBA00022741"/>
    </source>
</evidence>
<comment type="caution">
    <text evidence="20">The sequence shown here is derived from an EMBL/GenBank/DDBJ whole genome shotgun (WGS) entry which is preliminary data.</text>
</comment>
<dbReference type="InterPro" id="IPR011762">
    <property type="entry name" value="COA_CT_N"/>
</dbReference>
<evidence type="ECO:0000256" key="6">
    <source>
        <dbReference type="ARBA" id="ARBA00022832"/>
    </source>
</evidence>
<evidence type="ECO:0000256" key="7">
    <source>
        <dbReference type="ARBA" id="ARBA00022840"/>
    </source>
</evidence>
<dbReference type="OrthoDB" id="14612at2759"/>
<dbReference type="GO" id="GO:0004075">
    <property type="term" value="F:biotin carboxylase activity"/>
    <property type="evidence" value="ECO:0007669"/>
    <property type="project" value="UniProtKB-EC"/>
</dbReference>
<evidence type="ECO:0000256" key="3">
    <source>
        <dbReference type="ARBA" id="ARBA00022516"/>
    </source>
</evidence>
<dbReference type="Gene3D" id="2.40.50.100">
    <property type="match status" value="1"/>
</dbReference>
<dbReference type="Pfam" id="PF01039">
    <property type="entry name" value="Carboxyl_trans"/>
    <property type="match status" value="1"/>
</dbReference>
<feature type="domain" description="CoA carboxyltransferase C-terminal" evidence="19">
    <location>
        <begin position="1907"/>
        <end position="2222"/>
    </location>
</feature>
<dbReference type="CDD" id="cd06850">
    <property type="entry name" value="biotinyl_domain"/>
    <property type="match status" value="1"/>
</dbReference>
<dbReference type="SUPFAM" id="SSF52440">
    <property type="entry name" value="PreATP-grasp domain"/>
    <property type="match status" value="1"/>
</dbReference>
<dbReference type="FunFam" id="2.40.50.100:FF:000005">
    <property type="entry name" value="Acetyl-CoA carboxylase 1"/>
    <property type="match status" value="1"/>
</dbReference>
<dbReference type="SMART" id="SM00878">
    <property type="entry name" value="Biotin_carb_C"/>
    <property type="match status" value="1"/>
</dbReference>
<dbReference type="PROSITE" id="PS00188">
    <property type="entry name" value="BIOTIN"/>
    <property type="match status" value="1"/>
</dbReference>
<dbReference type="Gene3D" id="3.90.226.10">
    <property type="entry name" value="2-enoyl-CoA Hydratase, Chain A, domain 1"/>
    <property type="match status" value="2"/>
</dbReference>
<feature type="domain" description="Lipoyl-binding" evidence="15">
    <location>
        <begin position="688"/>
        <end position="762"/>
    </location>
</feature>
<dbReference type="Gene3D" id="3.30.1490.20">
    <property type="entry name" value="ATP-grasp fold, A domain"/>
    <property type="match status" value="1"/>
</dbReference>
<proteinExistence type="predicted"/>
<dbReference type="Gene3D" id="3.30.470.20">
    <property type="entry name" value="ATP-grasp fold, B domain"/>
    <property type="match status" value="1"/>
</dbReference>
<dbReference type="PROSITE" id="PS50968">
    <property type="entry name" value="BIOTINYL_LIPOYL"/>
    <property type="match status" value="1"/>
</dbReference>
<evidence type="ECO:0000256" key="12">
    <source>
        <dbReference type="ARBA" id="ARBA00048065"/>
    </source>
</evidence>
<keyword evidence="11" id="KW-0511">Multifunctional enzyme</keyword>
<protein>
    <submittedName>
        <fullName evidence="20">Acetyl-CoA carboxylase 1</fullName>
    </submittedName>
</protein>
<dbReference type="PROSITE" id="PS00867">
    <property type="entry name" value="CPSASE_2"/>
    <property type="match status" value="1"/>
</dbReference>
<dbReference type="PROSITE" id="PS00866">
    <property type="entry name" value="CPSASE_1"/>
    <property type="match status" value="1"/>
</dbReference>
<evidence type="ECO:0000256" key="13">
    <source>
        <dbReference type="ARBA" id="ARBA00048600"/>
    </source>
</evidence>
<keyword evidence="8" id="KW-0443">Lipid metabolism</keyword>
<name>A0A9N8EUH9_9STRA</name>
<dbReference type="InterPro" id="IPR005482">
    <property type="entry name" value="Biotin_COase_C"/>
</dbReference>
<dbReference type="GO" id="GO:0006633">
    <property type="term" value="P:fatty acid biosynthetic process"/>
    <property type="evidence" value="ECO:0007669"/>
    <property type="project" value="UniProtKB-KW"/>
</dbReference>
<dbReference type="InterPro" id="IPR029045">
    <property type="entry name" value="ClpP/crotonase-like_dom_sf"/>
</dbReference>
<dbReference type="InterPro" id="IPR011054">
    <property type="entry name" value="Rudment_hybrid_motif"/>
</dbReference>
<dbReference type="SUPFAM" id="SSF52096">
    <property type="entry name" value="ClpP/crotonase"/>
    <property type="match status" value="2"/>
</dbReference>
<dbReference type="InterPro" id="IPR011053">
    <property type="entry name" value="Single_hybrid_motif"/>
</dbReference>
<dbReference type="Pfam" id="PF21385">
    <property type="entry name" value="ACCA_BT"/>
    <property type="match status" value="1"/>
</dbReference>
<dbReference type="Pfam" id="PF08326">
    <property type="entry name" value="ACC_central"/>
    <property type="match status" value="1"/>
</dbReference>
<keyword evidence="7 14" id="KW-0067">ATP-binding</keyword>
<evidence type="ECO:0000259" key="17">
    <source>
        <dbReference type="PROSITE" id="PS50979"/>
    </source>
</evidence>
<dbReference type="PANTHER" id="PTHR45728">
    <property type="entry name" value="ACETYL-COA CARBOXYLASE, ISOFORM A"/>
    <property type="match status" value="1"/>
</dbReference>
<gene>
    <name evidence="20" type="ORF">SEMRO_1721_G293540.1</name>
</gene>
<dbReference type="InterPro" id="IPR011761">
    <property type="entry name" value="ATP-grasp"/>
</dbReference>
<dbReference type="InterPro" id="IPR000089">
    <property type="entry name" value="Biotin_lipoyl"/>
</dbReference>
<evidence type="ECO:0000259" key="18">
    <source>
        <dbReference type="PROSITE" id="PS50980"/>
    </source>
</evidence>
<dbReference type="PROSITE" id="PS50989">
    <property type="entry name" value="COA_CT_CTER"/>
    <property type="match status" value="1"/>
</dbReference>
<dbReference type="InterPro" id="IPR011763">
    <property type="entry name" value="COA_CT_C"/>
</dbReference>
<dbReference type="PROSITE" id="PS50979">
    <property type="entry name" value="BC"/>
    <property type="match status" value="1"/>
</dbReference>
<dbReference type="InterPro" id="IPR013815">
    <property type="entry name" value="ATP_grasp_subdomain_1"/>
</dbReference>
<organism evidence="20 21">
    <name type="scientific">Seminavis robusta</name>
    <dbReference type="NCBI Taxonomy" id="568900"/>
    <lineage>
        <taxon>Eukaryota</taxon>
        <taxon>Sar</taxon>
        <taxon>Stramenopiles</taxon>
        <taxon>Ochrophyta</taxon>
        <taxon>Bacillariophyta</taxon>
        <taxon>Bacillariophyceae</taxon>
        <taxon>Bacillariophycidae</taxon>
        <taxon>Naviculales</taxon>
        <taxon>Naviculaceae</taxon>
        <taxon>Seminavis</taxon>
    </lineage>
</organism>
<comment type="catalytic activity">
    <reaction evidence="13">
        <text>N(6)-biotinyl-L-lysyl-[protein] + hydrogencarbonate + ATP = N(6)-carboxybiotinyl-L-lysyl-[protein] + ADP + phosphate + H(+)</text>
        <dbReference type="Rhea" id="RHEA:13501"/>
        <dbReference type="Rhea" id="RHEA-COMP:10505"/>
        <dbReference type="Rhea" id="RHEA-COMP:10506"/>
        <dbReference type="ChEBI" id="CHEBI:15378"/>
        <dbReference type="ChEBI" id="CHEBI:17544"/>
        <dbReference type="ChEBI" id="CHEBI:30616"/>
        <dbReference type="ChEBI" id="CHEBI:43474"/>
        <dbReference type="ChEBI" id="CHEBI:83144"/>
        <dbReference type="ChEBI" id="CHEBI:83145"/>
        <dbReference type="ChEBI" id="CHEBI:456216"/>
        <dbReference type="EC" id="6.3.4.14"/>
    </reaction>
</comment>
<dbReference type="SUPFAM" id="SSF51246">
    <property type="entry name" value="Rudiment single hybrid motif"/>
    <property type="match status" value="1"/>
</dbReference>
<dbReference type="InterPro" id="IPR013537">
    <property type="entry name" value="AcCoA_COase_cen"/>
</dbReference>
<evidence type="ECO:0000256" key="14">
    <source>
        <dbReference type="PROSITE-ProRule" id="PRU00409"/>
    </source>
</evidence>
<dbReference type="Pfam" id="PF00289">
    <property type="entry name" value="Biotin_carb_N"/>
    <property type="match status" value="1"/>
</dbReference>
<dbReference type="Pfam" id="PF00364">
    <property type="entry name" value="Biotin_lipoyl"/>
    <property type="match status" value="1"/>
</dbReference>
<dbReference type="InterPro" id="IPR005479">
    <property type="entry name" value="CPAse_ATP-bd"/>
</dbReference>
<dbReference type="PANTHER" id="PTHR45728:SF3">
    <property type="entry name" value="ACETYL-COA CARBOXYLASE"/>
    <property type="match status" value="1"/>
</dbReference>
<evidence type="ECO:0000313" key="21">
    <source>
        <dbReference type="Proteomes" id="UP001153069"/>
    </source>
</evidence>
<evidence type="ECO:0000259" key="19">
    <source>
        <dbReference type="PROSITE" id="PS50989"/>
    </source>
</evidence>
<evidence type="ECO:0000256" key="10">
    <source>
        <dbReference type="ARBA" id="ARBA00023267"/>
    </source>
</evidence>
<keyword evidence="3" id="KW-0444">Lipid biosynthesis</keyword>
<keyword evidence="10" id="KW-0092">Biotin</keyword>
<dbReference type="FunFam" id="3.30.1490.20:FF:000003">
    <property type="entry name" value="acetyl-CoA carboxylase isoform X1"/>
    <property type="match status" value="1"/>
</dbReference>
<dbReference type="EMBL" id="CAICTM010001719">
    <property type="protein sequence ID" value="CAB9525754.1"/>
    <property type="molecule type" value="Genomic_DNA"/>
</dbReference>
<dbReference type="InterPro" id="IPR049074">
    <property type="entry name" value="ACCA_BT"/>
</dbReference>
<sequence length="2338" mass="255466">MDRPTGISPISPNFHKRFENVEQYVSELGGDKSFVIEKVLIANNGVAAVKAIRSIRRWAYEVFGNEKAISFVVMATPEDLRANAEYIRMGDVIVDVPGGSNNHNYANVTLIVELARLHGVNAVWAGWGHASENPLLPDTLAKSVPPIKFIGPAGPPMRALGDKIGSTIIAQSAKVPCIAWNGENVNATYDRESGSLPKEAYDEASIASSQEAAEAANRIGFPIMIKASEGGGGKGIRRVDNPADVANAFRQVCGEVPGSPIFIMKLSSNSRHLEVQLLADEYGDAVALNGRDCSVQRRHQKIIEEGPPVAADPKIWVEMEKAAVALAKAVGYTNAGTVEYLYSESEAKFYFLELNPRLQVEHPVTEMITRANLPAAQLQVAMGIPLYNIPEIREIYGRNRFDDNPKDASAKIDFDNVSRVPANGHCIAVRITAENAEAGFKPTSGGIQELNFRSTPNVWGYFSMDSSGSIHEFADSQFGHLFANGPDREQARRNMVLALKELSIRGDISTTVDYISKLIELEDFVNNRIDTGWLDAIIKENVDGMAAAENVLQRRKTNVKIDALHDHMHMVIAATVVAYNRCKTGEESFVQSLEKGQLPSRTCVDMKHDVELILNGVKYKLRCTRNGPHAFSIGSSTGTESVATSVRVLSDGGYLIDIAGSSHVAYLTSAPEAATGMRINVGGANIAFSPDYDPSSLRSDVAGKLVKRLVGDGAHVRKGEVFAEVEVMKMFMPLKVDEAGVLSWNVNEGAALAPGDLLATLELDNPDNVSTVELFEGDLNLNLSGQASATASTRRAHLLFRGAIEKLNGAVSGYVLSDEAIERAISDLASAVMDPELPLLEIDEQLSVLSGRIPGKLFDGISSILQDQKTLIAEQAGSGVQVKFPAKQIIDLLQAEEASFTDASEQSAFHALTTPLRDAVVPYTKSKAAGVPGSERALHSFLSLLRKWVAVERWFYDASSYADAVESLRKAHKNDFVTVLEVCRSHEQLKLTSSIVKRIVSAIGDGYKLDPETSNVSPIGKRVSVVAGAESLSDAIPAISEIGSMGNKKEYSDVALKARKLLMQQSMPSFEERKAKVLEAVAKLTAADGAQSTKEVDELLADQTPMVDVFFPLLTSVSSSSEKVGLLELYVRNFYRTYSVKMIQRNAEDSLLKFTFMNKRSESAIHSSTSVTSMSDLTRIMSSSASLSNLGAAEDSVLSMDDKEKIPPQTLRTGVFAVVDKFDDLVDPGKFSSVLQQFPSTSSSDHAPFNVLYFVVLCTSVGSDEGTDESISKKATDMLSQWYDVLKSAGIRRVTLLFKQEQDDEFEEYRAPVLFTFRSPDFQEDSIYRRIDPSHALHLDLNRVAANFRVRSLGSRHTSTCQVHLYEGTPRSSALAKDKKANRAARVFVRALSFVLDFSSSSFERILVDALNALDLCATKSTTDNHLFINLVSDYEKAVLDPVVVEQVVVDILKRHGERVSNLGIVEVEARIVCCLSLDSPPIALRLVASNPTGFVHVMSTYVEAAVESGTERIFKLIGGTKASLASTGDSSWEGLNVDTPYPLTRPFDAQRNAAQRSSDTLYCYDVPALFEAAVEQQWATTSTLGGINGGIRAASRPLMVMYTTELVVKRKDGSGSWTMEDYINGELELQQINRGAGANDVGMVAWLMVLKTVEYPNGRQVVLIANDITHKAGSFGTREDVVFKMASEYARHMRIPRIYIAANSGARIGLASEVKKRFKVAFKDPAQPETGFDFLYVTKEDYEDLNKGKQQIMGSPTSYNGQSVYQVTDIIGAEPDLGVENLKGSGLIAGETSVAYDEIFTMTIVLGRTVGIGAYLVRLGQRTIQRMSASPIILTGYQALNKLMGVDVYSTNDQLGGPGIMYPNGISHMVEPDHLRAVKSAIDWLSYVPSVRGGLLPVADIRGYDEIERPVSFCPSPGATYDPRALIAGGEDDSGVWQSGFFDKGSFTEALAGWAKTVVVGRARLGGIPMGVIITENRTAEAVKPADPADVKASEAVIQEAGCVWFPNSAYKTAQAIKDFRTEDLPLIVFANWRGFSGGQRDMFDEVLKYGSLIVDAFVSYEQPVFVFIPPFAEIRGGAWVVLDASINASVMEMYASSKTARGGVLEANGAASVKYRTPDLIVTMHRLDDQLIALDSKLASESDDAAKSAIKEKISKRESALLPVYEQIAVQFCELHDTPGRMKAVGVIHREVEWKESRTYFYWRLRRKLAEFDLRKKLVEASQVGRSVKTLSPLEASAVVKQWFLETAGMDEAGWDNDKLLLSWMGERYAELEQKVLDYTKRCVAEEVVQVMTSGGNTAVIGTAGIVQGVGEAYKKMDPEQKAHFMKMLKETLQMS</sequence>
<feature type="domain" description="ATP-grasp" evidence="16">
    <location>
        <begin position="190"/>
        <end position="382"/>
    </location>
</feature>